<evidence type="ECO:0000256" key="2">
    <source>
        <dbReference type="ARBA" id="ARBA00022692"/>
    </source>
</evidence>
<feature type="transmembrane region" description="Helical" evidence="5">
    <location>
        <begin position="405"/>
        <end position="425"/>
    </location>
</feature>
<evidence type="ECO:0000256" key="1">
    <source>
        <dbReference type="ARBA" id="ARBA00004141"/>
    </source>
</evidence>
<feature type="transmembrane region" description="Helical" evidence="5">
    <location>
        <begin position="283"/>
        <end position="303"/>
    </location>
</feature>
<feature type="transmembrane region" description="Helical" evidence="5">
    <location>
        <begin position="210"/>
        <end position="229"/>
    </location>
</feature>
<dbReference type="GO" id="GO:0005886">
    <property type="term" value="C:plasma membrane"/>
    <property type="evidence" value="ECO:0007669"/>
    <property type="project" value="TreeGrafter"/>
</dbReference>
<dbReference type="PRINTS" id="PR01036">
    <property type="entry name" value="TCRTETB"/>
</dbReference>
<dbReference type="Proteomes" id="UP000800035">
    <property type="component" value="Unassembled WGS sequence"/>
</dbReference>
<feature type="transmembrane region" description="Helical" evidence="5">
    <location>
        <begin position="480"/>
        <end position="498"/>
    </location>
</feature>
<comment type="subcellular location">
    <subcellularLocation>
        <location evidence="1">Membrane</location>
        <topology evidence="1">Multi-pass membrane protein</topology>
    </subcellularLocation>
</comment>
<keyword evidence="4 5" id="KW-0472">Membrane</keyword>
<dbReference type="InterPro" id="IPR036259">
    <property type="entry name" value="MFS_trans_sf"/>
</dbReference>
<feature type="transmembrane region" description="Helical" evidence="5">
    <location>
        <begin position="241"/>
        <end position="262"/>
    </location>
</feature>
<evidence type="ECO:0000256" key="3">
    <source>
        <dbReference type="ARBA" id="ARBA00022989"/>
    </source>
</evidence>
<dbReference type="AlphaFoldDB" id="A0A6A5TDD0"/>
<dbReference type="EMBL" id="ML977028">
    <property type="protein sequence ID" value="KAF1950204.1"/>
    <property type="molecule type" value="Genomic_DNA"/>
</dbReference>
<dbReference type="Gene3D" id="1.20.1720.10">
    <property type="entry name" value="Multidrug resistance protein D"/>
    <property type="match status" value="1"/>
</dbReference>
<feature type="transmembrane region" description="Helical" evidence="5">
    <location>
        <begin position="105"/>
        <end position="126"/>
    </location>
</feature>
<keyword evidence="2 5" id="KW-0812">Transmembrane</keyword>
<dbReference type="SUPFAM" id="SSF103473">
    <property type="entry name" value="MFS general substrate transporter"/>
    <property type="match status" value="1"/>
</dbReference>
<keyword evidence="3 5" id="KW-1133">Transmembrane helix</keyword>
<organism evidence="7 8">
    <name type="scientific">Byssothecium circinans</name>
    <dbReference type="NCBI Taxonomy" id="147558"/>
    <lineage>
        <taxon>Eukaryota</taxon>
        <taxon>Fungi</taxon>
        <taxon>Dikarya</taxon>
        <taxon>Ascomycota</taxon>
        <taxon>Pezizomycotina</taxon>
        <taxon>Dothideomycetes</taxon>
        <taxon>Pleosporomycetidae</taxon>
        <taxon>Pleosporales</taxon>
        <taxon>Massarineae</taxon>
        <taxon>Massarinaceae</taxon>
        <taxon>Byssothecium</taxon>
    </lineage>
</organism>
<proteinExistence type="predicted"/>
<dbReference type="GO" id="GO:0022857">
    <property type="term" value="F:transmembrane transporter activity"/>
    <property type="evidence" value="ECO:0007669"/>
    <property type="project" value="InterPro"/>
</dbReference>
<dbReference type="OrthoDB" id="10021397at2759"/>
<gene>
    <name evidence="7" type="ORF">CC80DRAFT_529086</name>
</gene>
<feature type="transmembrane region" description="Helical" evidence="5">
    <location>
        <begin position="372"/>
        <end position="393"/>
    </location>
</feature>
<evidence type="ECO:0000256" key="5">
    <source>
        <dbReference type="SAM" id="Phobius"/>
    </source>
</evidence>
<feature type="transmembrane region" description="Helical" evidence="5">
    <location>
        <begin position="342"/>
        <end position="360"/>
    </location>
</feature>
<dbReference type="PROSITE" id="PS50850">
    <property type="entry name" value="MFS"/>
    <property type="match status" value="1"/>
</dbReference>
<evidence type="ECO:0000313" key="7">
    <source>
        <dbReference type="EMBL" id="KAF1950204.1"/>
    </source>
</evidence>
<dbReference type="InterPro" id="IPR011701">
    <property type="entry name" value="MFS"/>
</dbReference>
<protein>
    <submittedName>
        <fullName evidence="7">MFS general substrate transporter</fullName>
    </submittedName>
</protein>
<name>A0A6A5TDD0_9PLEO</name>
<evidence type="ECO:0000259" key="6">
    <source>
        <dbReference type="PROSITE" id="PS50850"/>
    </source>
</evidence>
<dbReference type="CDD" id="cd17502">
    <property type="entry name" value="MFS_Azr1_MDR_like"/>
    <property type="match status" value="1"/>
</dbReference>
<dbReference type="InterPro" id="IPR020846">
    <property type="entry name" value="MFS_dom"/>
</dbReference>
<dbReference type="PANTHER" id="PTHR23501:SF199">
    <property type="entry name" value="MFS EFFLUX TRANSPORTER INPD-RELATED"/>
    <property type="match status" value="1"/>
</dbReference>
<accession>A0A6A5TDD0</accession>
<feature type="transmembrane region" description="Helical" evidence="5">
    <location>
        <begin position="50"/>
        <end position="68"/>
    </location>
</feature>
<feature type="transmembrane region" description="Helical" evidence="5">
    <location>
        <begin position="80"/>
        <end position="99"/>
    </location>
</feature>
<feature type="transmembrane region" description="Helical" evidence="5">
    <location>
        <begin position="138"/>
        <end position="158"/>
    </location>
</feature>
<dbReference type="Pfam" id="PF07690">
    <property type="entry name" value="MFS_1"/>
    <property type="match status" value="1"/>
</dbReference>
<feature type="transmembrane region" description="Helical" evidence="5">
    <location>
        <begin position="170"/>
        <end position="190"/>
    </location>
</feature>
<feature type="domain" description="Major facilitator superfamily (MFS) profile" evidence="6">
    <location>
        <begin position="15"/>
        <end position="506"/>
    </location>
</feature>
<dbReference type="FunFam" id="1.20.1250.20:FF:000196">
    <property type="entry name" value="MFS toxin efflux pump (AflT)"/>
    <property type="match status" value="1"/>
</dbReference>
<sequence>MADLSYPSPFKLACIITSLSLAVFLYGLDQTIIATAIPKITDDFNSLGDVGWYVASYLFTSSAFQLLFGKMFTIFSIQRVYLVAIAIFELGSLICAVAPNSGAFIAGRAIAGIGAAGLYSGAVIILARSAPLETRPRYIGMLGAAVGIASVVGPFIGGVFSDKVTWRWCFYINLPLGAITFVIVLLYVHLPQDAKYKSMSSVALLKQLDIPGVMTLVPAILTLLLALQWGGSRYSWANAKIIALLVLFAIFSIVFVAVQRFTPSTCTIPSRIFRSRSIGFTTWYALCTFSVFVVMIYYLPIWFQGIQQVSALESGIRVIPLILGFIIFAVISGILTEMTGYYTPLMILSSGLVPVAIGLLSTFNPRTSSSEWIGYQALLGFGIGLGIQCPLVVIQHVLSEEDVPIGTALITLVQNLFGAVFVAIAQNVFKNQLAKNFGAVLPNPDTRMLLNGGATTVISKIPSDSRPLFLEAYNKSVTQVFYIGVALGALSMVGSLGTEWMSIKKDTTGPVHELEPREGSVDPKE</sequence>
<dbReference type="FunFam" id="1.20.1720.10:FF:000012">
    <property type="entry name" value="MFS toxin efflux pump (AflT)"/>
    <property type="match status" value="1"/>
</dbReference>
<feature type="transmembrane region" description="Helical" evidence="5">
    <location>
        <begin position="315"/>
        <end position="335"/>
    </location>
</feature>
<feature type="transmembrane region" description="Helical" evidence="5">
    <location>
        <begin position="12"/>
        <end position="38"/>
    </location>
</feature>
<reference evidence="7" key="1">
    <citation type="journal article" date="2020" name="Stud. Mycol.">
        <title>101 Dothideomycetes genomes: a test case for predicting lifestyles and emergence of pathogens.</title>
        <authorList>
            <person name="Haridas S."/>
            <person name="Albert R."/>
            <person name="Binder M."/>
            <person name="Bloem J."/>
            <person name="Labutti K."/>
            <person name="Salamov A."/>
            <person name="Andreopoulos B."/>
            <person name="Baker S."/>
            <person name="Barry K."/>
            <person name="Bills G."/>
            <person name="Bluhm B."/>
            <person name="Cannon C."/>
            <person name="Castanera R."/>
            <person name="Culley D."/>
            <person name="Daum C."/>
            <person name="Ezra D."/>
            <person name="Gonzalez J."/>
            <person name="Henrissat B."/>
            <person name="Kuo A."/>
            <person name="Liang C."/>
            <person name="Lipzen A."/>
            <person name="Lutzoni F."/>
            <person name="Magnuson J."/>
            <person name="Mondo S."/>
            <person name="Nolan M."/>
            <person name="Ohm R."/>
            <person name="Pangilinan J."/>
            <person name="Park H.-J."/>
            <person name="Ramirez L."/>
            <person name="Alfaro M."/>
            <person name="Sun H."/>
            <person name="Tritt A."/>
            <person name="Yoshinaga Y."/>
            <person name="Zwiers L.-H."/>
            <person name="Turgeon B."/>
            <person name="Goodwin S."/>
            <person name="Spatafora J."/>
            <person name="Crous P."/>
            <person name="Grigoriev I."/>
        </authorList>
    </citation>
    <scope>NUCLEOTIDE SEQUENCE</scope>
    <source>
        <strain evidence="7">CBS 675.92</strain>
    </source>
</reference>
<evidence type="ECO:0000313" key="8">
    <source>
        <dbReference type="Proteomes" id="UP000800035"/>
    </source>
</evidence>
<dbReference type="PANTHER" id="PTHR23501">
    <property type="entry name" value="MAJOR FACILITATOR SUPERFAMILY"/>
    <property type="match status" value="1"/>
</dbReference>
<keyword evidence="8" id="KW-1185">Reference proteome</keyword>
<dbReference type="Gene3D" id="1.20.1250.20">
    <property type="entry name" value="MFS general substrate transporter like domains"/>
    <property type="match status" value="1"/>
</dbReference>
<evidence type="ECO:0000256" key="4">
    <source>
        <dbReference type="ARBA" id="ARBA00023136"/>
    </source>
</evidence>